<feature type="non-terminal residue" evidence="1">
    <location>
        <position position="1"/>
    </location>
</feature>
<organism evidence="1 2">
    <name type="scientific">Prorocentrum cordatum</name>
    <dbReference type="NCBI Taxonomy" id="2364126"/>
    <lineage>
        <taxon>Eukaryota</taxon>
        <taxon>Sar</taxon>
        <taxon>Alveolata</taxon>
        <taxon>Dinophyceae</taxon>
        <taxon>Prorocentrales</taxon>
        <taxon>Prorocentraceae</taxon>
        <taxon>Prorocentrum</taxon>
    </lineage>
</organism>
<proteinExistence type="predicted"/>
<protein>
    <recommendedName>
        <fullName evidence="3">Integrase</fullName>
    </recommendedName>
</protein>
<dbReference type="Proteomes" id="UP001189429">
    <property type="component" value="Unassembled WGS sequence"/>
</dbReference>
<keyword evidence="2" id="KW-1185">Reference proteome</keyword>
<comment type="caution">
    <text evidence="1">The sequence shown here is derived from an EMBL/GenBank/DDBJ whole genome shotgun (WGS) entry which is preliminary data.</text>
</comment>
<accession>A0ABN9QG12</accession>
<sequence>IRRAPRAVLSAAGAAGTDSFGSRDLRRGRARDLLASGKSLEEVAAQGDWRLPVVIFKHCSRFPAEQQEVALSEHLAESGSDCDALAK</sequence>
<name>A0ABN9QG12_9DINO</name>
<evidence type="ECO:0000313" key="1">
    <source>
        <dbReference type="EMBL" id="CAK0804926.1"/>
    </source>
</evidence>
<gene>
    <name evidence="1" type="ORF">PCOR1329_LOCUS11597</name>
</gene>
<evidence type="ECO:0008006" key="3">
    <source>
        <dbReference type="Google" id="ProtNLM"/>
    </source>
</evidence>
<evidence type="ECO:0000313" key="2">
    <source>
        <dbReference type="Proteomes" id="UP001189429"/>
    </source>
</evidence>
<dbReference type="EMBL" id="CAUYUJ010003339">
    <property type="protein sequence ID" value="CAK0804926.1"/>
    <property type="molecule type" value="Genomic_DNA"/>
</dbReference>
<reference evidence="1" key="1">
    <citation type="submission" date="2023-10" db="EMBL/GenBank/DDBJ databases">
        <authorList>
            <person name="Chen Y."/>
            <person name="Shah S."/>
            <person name="Dougan E. K."/>
            <person name="Thang M."/>
            <person name="Chan C."/>
        </authorList>
    </citation>
    <scope>NUCLEOTIDE SEQUENCE [LARGE SCALE GENOMIC DNA]</scope>
</reference>
<feature type="non-terminal residue" evidence="1">
    <location>
        <position position="87"/>
    </location>
</feature>